<proteinExistence type="predicted"/>
<protein>
    <recommendedName>
        <fullName evidence="2">TUG ubiquitin-like domain-containing protein</fullName>
    </recommendedName>
</protein>
<dbReference type="Pfam" id="PF11470">
    <property type="entry name" value="TUG-UBL1"/>
    <property type="match status" value="1"/>
</dbReference>
<dbReference type="Proteomes" id="UP000307173">
    <property type="component" value="Unassembled WGS sequence"/>
</dbReference>
<dbReference type="OrthoDB" id="440781at2759"/>
<dbReference type="GO" id="GO:0005737">
    <property type="term" value="C:cytoplasm"/>
    <property type="evidence" value="ECO:0007669"/>
    <property type="project" value="TreeGrafter"/>
</dbReference>
<dbReference type="InterPro" id="IPR021569">
    <property type="entry name" value="TUG-UBL1"/>
</dbReference>
<dbReference type="InterPro" id="IPR029071">
    <property type="entry name" value="Ubiquitin-like_domsf"/>
</dbReference>
<dbReference type="GO" id="GO:0005634">
    <property type="term" value="C:nucleus"/>
    <property type="evidence" value="ECO:0007669"/>
    <property type="project" value="TreeGrafter"/>
</dbReference>
<evidence type="ECO:0000313" key="3">
    <source>
        <dbReference type="EMBL" id="TID29865.1"/>
    </source>
</evidence>
<dbReference type="GO" id="GO:0006886">
    <property type="term" value="P:intracellular protein transport"/>
    <property type="evidence" value="ECO:0007669"/>
    <property type="project" value="TreeGrafter"/>
</dbReference>
<organism evidence="3 4">
    <name type="scientific">Pichia inconspicua</name>
    <dbReference type="NCBI Taxonomy" id="52247"/>
    <lineage>
        <taxon>Eukaryota</taxon>
        <taxon>Fungi</taxon>
        <taxon>Dikarya</taxon>
        <taxon>Ascomycota</taxon>
        <taxon>Saccharomycotina</taxon>
        <taxon>Pichiomycetes</taxon>
        <taxon>Pichiales</taxon>
        <taxon>Pichiaceae</taxon>
        <taxon>Pichia</taxon>
    </lineage>
</organism>
<accession>A0A4T0X3R3</accession>
<dbReference type="PANTHER" id="PTHR46467:SF1">
    <property type="entry name" value="TETHER CONTAINING UBX DOMAIN FOR GLUT4"/>
    <property type="match status" value="1"/>
</dbReference>
<evidence type="ECO:0000313" key="4">
    <source>
        <dbReference type="Proteomes" id="UP000307173"/>
    </source>
</evidence>
<evidence type="ECO:0000259" key="2">
    <source>
        <dbReference type="Pfam" id="PF11470"/>
    </source>
</evidence>
<comment type="caution">
    <text evidence="3">The sequence shown here is derived from an EMBL/GenBank/DDBJ whole genome shotgun (WGS) entry which is preliminary data.</text>
</comment>
<evidence type="ECO:0000256" key="1">
    <source>
        <dbReference type="SAM" id="MobiDB-lite"/>
    </source>
</evidence>
<dbReference type="STRING" id="52247.A0A4T0X3R3"/>
<feature type="domain" description="TUG ubiquitin-like" evidence="2">
    <location>
        <begin position="7"/>
        <end position="73"/>
    </location>
</feature>
<feature type="compositionally biased region" description="Low complexity" evidence="1">
    <location>
        <begin position="418"/>
        <end position="435"/>
    </location>
</feature>
<dbReference type="GO" id="GO:0012506">
    <property type="term" value="C:vesicle membrane"/>
    <property type="evidence" value="ECO:0007669"/>
    <property type="project" value="TreeGrafter"/>
</dbReference>
<keyword evidence="4" id="KW-1185">Reference proteome</keyword>
<dbReference type="PANTHER" id="PTHR46467">
    <property type="entry name" value="TETHER CONTAINING UBX DOMAIN FOR GLUT4"/>
    <property type="match status" value="1"/>
</dbReference>
<name>A0A4T0X3R3_9ASCO</name>
<dbReference type="Gene3D" id="3.10.20.90">
    <property type="entry name" value="Phosphatidylinositol 3-kinase Catalytic Subunit, Chain A, domain 1"/>
    <property type="match status" value="1"/>
</dbReference>
<dbReference type="AlphaFoldDB" id="A0A4T0X3R3"/>
<sequence>MPSIKIIWNLSIYNTSVNPTTLISDIITDSIRYFKLSGKTESYALKINGKDKPIDRSLSIRFLNLPQGAHLELIYQGEEGNGIEKVKIRSTIINSINNNTINNLIDEYEPNLKVNDLISSIAGLNVENIIYNGLILKIQTITKVFEITKIDNNLTLADLGLSTGNHAIRIMIGKVEETDDDGNNKSNNNNKLVNWGKKVLDMKKKEEEKEKGRSLQAENVVGHNHVELPKEEEADVDVDDDDNLLTISQARKYQEMLSRRAAEEPMLTRSLREKMALEEAASKEQKLREIRNMTPDVEIKIVLPNSKAVVVKIDKCHVLDELVNVLNNRILSNEAKRACSAYLKERGETFFYTLCTGHPDRTVVLGNKMDMDHSWRKCKLGEEPLASLLGNRVTLYLTVDPAYRGVIGDIAVASTSATSATTNTTTNTTHTSTHTHTSKNKKTLSKLPKWARLGKK</sequence>
<feature type="region of interest" description="Disordered" evidence="1">
    <location>
        <begin position="418"/>
        <end position="456"/>
    </location>
</feature>
<dbReference type="EMBL" id="SELW01000224">
    <property type="protein sequence ID" value="TID29865.1"/>
    <property type="molecule type" value="Genomic_DNA"/>
</dbReference>
<reference evidence="3 4" key="1">
    <citation type="journal article" date="2019" name="Front. Genet.">
        <title>Whole-Genome Sequencing of the Opportunistic Yeast Pathogen Candida inconspicua Uncovers Its Hybrid Origin.</title>
        <authorList>
            <person name="Mixao V."/>
            <person name="Hansen A.P."/>
            <person name="Saus E."/>
            <person name="Boekhout T."/>
            <person name="Lass-Florl C."/>
            <person name="Gabaldon T."/>
        </authorList>
    </citation>
    <scope>NUCLEOTIDE SEQUENCE [LARGE SCALE GENOMIC DNA]</scope>
    <source>
        <strain evidence="3 4">CBS 180</strain>
    </source>
</reference>
<dbReference type="SUPFAM" id="SSF54236">
    <property type="entry name" value="Ubiquitin-like"/>
    <property type="match status" value="1"/>
</dbReference>
<gene>
    <name evidence="3" type="ORF">CANINC_001558</name>
</gene>